<evidence type="ECO:0000313" key="3">
    <source>
        <dbReference type="EMBL" id="GAA0175034.1"/>
    </source>
</evidence>
<dbReference type="PANTHER" id="PTHR48048">
    <property type="entry name" value="GLYCOSYLTRANSFERASE"/>
    <property type="match status" value="1"/>
</dbReference>
<protein>
    <submittedName>
        <fullName evidence="3">Glycosyltransferase</fullName>
    </submittedName>
</protein>
<evidence type="ECO:0000256" key="2">
    <source>
        <dbReference type="ARBA" id="ARBA00022679"/>
    </source>
</evidence>
<organism evidence="3 4">
    <name type="scientific">Lithospermum erythrorhizon</name>
    <name type="common">Purple gromwell</name>
    <name type="synonym">Lithospermum officinale var. erythrorhizon</name>
    <dbReference type="NCBI Taxonomy" id="34254"/>
    <lineage>
        <taxon>Eukaryota</taxon>
        <taxon>Viridiplantae</taxon>
        <taxon>Streptophyta</taxon>
        <taxon>Embryophyta</taxon>
        <taxon>Tracheophyta</taxon>
        <taxon>Spermatophyta</taxon>
        <taxon>Magnoliopsida</taxon>
        <taxon>eudicotyledons</taxon>
        <taxon>Gunneridae</taxon>
        <taxon>Pentapetalae</taxon>
        <taxon>asterids</taxon>
        <taxon>lamiids</taxon>
        <taxon>Boraginales</taxon>
        <taxon>Boraginaceae</taxon>
        <taxon>Boraginoideae</taxon>
        <taxon>Lithospermeae</taxon>
        <taxon>Lithospermum</taxon>
    </lineage>
</organism>
<accession>A0AAV3RF67</accession>
<dbReference type="GO" id="GO:0035251">
    <property type="term" value="F:UDP-glucosyltransferase activity"/>
    <property type="evidence" value="ECO:0007669"/>
    <property type="project" value="InterPro"/>
</dbReference>
<reference evidence="3 4" key="1">
    <citation type="submission" date="2024-01" db="EMBL/GenBank/DDBJ databases">
        <title>The complete chloroplast genome sequence of Lithospermum erythrorhizon: insights into the phylogenetic relationship among Boraginaceae species and the maternal lineages of purple gromwells.</title>
        <authorList>
            <person name="Okada T."/>
            <person name="Watanabe K."/>
        </authorList>
    </citation>
    <scope>NUCLEOTIDE SEQUENCE [LARGE SCALE GENOMIC DNA]</scope>
</reference>
<dbReference type="PANTHER" id="PTHR48048:SF83">
    <property type="entry name" value="GLYCOSYLTRANSFERASE"/>
    <property type="match status" value="1"/>
</dbReference>
<dbReference type="CDD" id="cd03784">
    <property type="entry name" value="GT1_Gtf-like"/>
    <property type="match status" value="1"/>
</dbReference>
<keyword evidence="4" id="KW-1185">Reference proteome</keyword>
<dbReference type="FunFam" id="3.40.50.2000:FF:000056">
    <property type="entry name" value="Glycosyltransferase"/>
    <property type="match status" value="1"/>
</dbReference>
<keyword evidence="2" id="KW-0808">Transferase</keyword>
<dbReference type="Gene3D" id="3.40.50.2000">
    <property type="entry name" value="Glycogen Phosphorylase B"/>
    <property type="match status" value="1"/>
</dbReference>
<dbReference type="Proteomes" id="UP001454036">
    <property type="component" value="Unassembled WGS sequence"/>
</dbReference>
<sequence>MLYPPTHYEKFRKSFDIMDPDSDIPTYGRRVPSRVLPTALCIYVLEPSEDLSQHNLSKFALERSGQRFLWSIHQERAKDKHGVIDGFSNLDEILPQGFLERTKSRGMICGWTPQVDVFAHQAIGGFISHCGWNSILESLWHGVPITTWPMYAEQQINALDMVKDLGLAVELKLDYRRGTGILVGADEIKKTLRNLMDKRNPVKTNVMEMKEKNRKAVVHGGSSFDSIGCFIVDILSQKLP</sequence>
<dbReference type="Pfam" id="PF00201">
    <property type="entry name" value="UDPGT"/>
    <property type="match status" value="1"/>
</dbReference>
<comment type="caution">
    <text evidence="3">The sequence shown here is derived from an EMBL/GenBank/DDBJ whole genome shotgun (WGS) entry which is preliminary data.</text>
</comment>
<evidence type="ECO:0000313" key="4">
    <source>
        <dbReference type="Proteomes" id="UP001454036"/>
    </source>
</evidence>
<dbReference type="EMBL" id="BAABME010009365">
    <property type="protein sequence ID" value="GAA0175034.1"/>
    <property type="molecule type" value="Genomic_DNA"/>
</dbReference>
<proteinExistence type="inferred from homology"/>
<dbReference type="InterPro" id="IPR050481">
    <property type="entry name" value="UDP-glycosyltransf_plant"/>
</dbReference>
<dbReference type="SUPFAM" id="SSF53756">
    <property type="entry name" value="UDP-Glycosyltransferase/glycogen phosphorylase"/>
    <property type="match status" value="1"/>
</dbReference>
<comment type="similarity">
    <text evidence="1">Belongs to the UDP-glycosyltransferase family.</text>
</comment>
<evidence type="ECO:0000256" key="1">
    <source>
        <dbReference type="ARBA" id="ARBA00009995"/>
    </source>
</evidence>
<dbReference type="AlphaFoldDB" id="A0AAV3RF67"/>
<dbReference type="InterPro" id="IPR002213">
    <property type="entry name" value="UDP_glucos_trans"/>
</dbReference>
<name>A0AAV3RF67_LITER</name>
<gene>
    <name evidence="3" type="ORF">LIER_28292</name>
</gene>